<dbReference type="InterPro" id="IPR057475">
    <property type="entry name" value="CUT_C"/>
</dbReference>
<dbReference type="Pfam" id="PF25301">
    <property type="entry name" value="CUT_C"/>
    <property type="match status" value="1"/>
</dbReference>
<dbReference type="PANTHER" id="PTHR22907:SF51">
    <property type="entry name" value="CUTICLIN-1"/>
    <property type="match status" value="1"/>
</dbReference>
<dbReference type="WBParaSite" id="HCON_00098590-00001">
    <property type="protein sequence ID" value="HCON_00098590-00001"/>
    <property type="gene ID" value="HCON_00098590"/>
</dbReference>
<organism evidence="4 5">
    <name type="scientific">Haemonchus contortus</name>
    <name type="common">Barber pole worm</name>
    <dbReference type="NCBI Taxonomy" id="6289"/>
    <lineage>
        <taxon>Eukaryota</taxon>
        <taxon>Metazoa</taxon>
        <taxon>Ecdysozoa</taxon>
        <taxon>Nematoda</taxon>
        <taxon>Chromadorea</taxon>
        <taxon>Rhabditida</taxon>
        <taxon>Rhabditina</taxon>
        <taxon>Rhabditomorpha</taxon>
        <taxon>Strongyloidea</taxon>
        <taxon>Trichostrongylidae</taxon>
        <taxon>Haemonchus</taxon>
    </lineage>
</organism>
<protein>
    <submittedName>
        <fullName evidence="5">ZP domain-containing protein</fullName>
    </submittedName>
</protein>
<proteinExistence type="predicted"/>
<reference evidence="5" key="1">
    <citation type="submission" date="2020-12" db="UniProtKB">
        <authorList>
            <consortium name="WormBaseParasite"/>
        </authorList>
    </citation>
    <scope>IDENTIFICATION</scope>
    <source>
        <strain evidence="5">MHco3</strain>
    </source>
</reference>
<dbReference type="PANTHER" id="PTHR22907">
    <property type="entry name" value="GH04558P"/>
    <property type="match status" value="1"/>
</dbReference>
<evidence type="ECO:0000313" key="4">
    <source>
        <dbReference type="Proteomes" id="UP000025227"/>
    </source>
</evidence>
<feature type="transmembrane region" description="Helical" evidence="2">
    <location>
        <begin position="203"/>
        <end position="227"/>
    </location>
</feature>
<evidence type="ECO:0000256" key="1">
    <source>
        <dbReference type="ARBA" id="ARBA00022729"/>
    </source>
</evidence>
<keyword evidence="2" id="KW-0812">Transmembrane</keyword>
<keyword evidence="4" id="KW-1185">Reference proteome</keyword>
<feature type="domain" description="ZP" evidence="3">
    <location>
        <begin position="1"/>
        <end position="85"/>
    </location>
</feature>
<name>A0A7I4YIN3_HAECO</name>
<dbReference type="InterPro" id="IPR001507">
    <property type="entry name" value="ZP_dom"/>
</dbReference>
<dbReference type="PROSITE" id="PS51034">
    <property type="entry name" value="ZP_2"/>
    <property type="match status" value="1"/>
</dbReference>
<evidence type="ECO:0000256" key="2">
    <source>
        <dbReference type="SAM" id="Phobius"/>
    </source>
</evidence>
<dbReference type="InterPro" id="IPR051962">
    <property type="entry name" value="Cuticlin"/>
</dbReference>
<sequence length="236" mass="26207">MLVHSCTVDDGKGDRVNILDTNGCAIDRYVLNNIEYPEDLVAGQEAHVYKYADRDSLFYQCQISIQVKETAECQRPACPDLLSSSSKRVFSNYRQGPSYASIPVSGSYAFTTANPYEAPPSIHEDGYPSGPPLQVFSPGPIYKVEPSAVVDTRLLRRRRSKSFFTDRPFTLDVRAEMKALDIDEMNYPTPTASVKRVCLTYQVLVVSAGFTLIIICSLLLMALTAAIPRSSSQMKK</sequence>
<keyword evidence="2" id="KW-0472">Membrane</keyword>
<keyword evidence="1" id="KW-0732">Signal</keyword>
<dbReference type="OrthoDB" id="6139674at2759"/>
<dbReference type="AlphaFoldDB" id="A0A7I4YIN3"/>
<evidence type="ECO:0000259" key="3">
    <source>
        <dbReference type="PROSITE" id="PS51034"/>
    </source>
</evidence>
<dbReference type="Proteomes" id="UP000025227">
    <property type="component" value="Unplaced"/>
</dbReference>
<keyword evidence="2" id="KW-1133">Transmembrane helix</keyword>
<evidence type="ECO:0000313" key="5">
    <source>
        <dbReference type="WBParaSite" id="HCON_00098590-00001"/>
    </source>
</evidence>
<accession>A0A7I4YIN3</accession>